<keyword evidence="1" id="KW-0812">Transmembrane</keyword>
<dbReference type="Proteomes" id="UP000061227">
    <property type="component" value="Unassembled WGS sequence"/>
</dbReference>
<evidence type="ECO:0000313" key="3">
    <source>
        <dbReference type="Proteomes" id="UP000061227"/>
    </source>
</evidence>
<evidence type="ECO:0008006" key="4">
    <source>
        <dbReference type="Google" id="ProtNLM"/>
    </source>
</evidence>
<name>A0A3F3H5B3_9LACO</name>
<gene>
    <name evidence="2" type="ORF">FPFC_110020</name>
</gene>
<dbReference type="Gene3D" id="2.40.50.480">
    <property type="match status" value="1"/>
</dbReference>
<dbReference type="InterPro" id="IPR036166">
    <property type="entry name" value="YxeA-like_sf"/>
</dbReference>
<proteinExistence type="predicted"/>
<keyword evidence="3" id="KW-1185">Reference proteome</keyword>
<dbReference type="Pfam" id="PF06486">
    <property type="entry name" value="DUF1093"/>
    <property type="match status" value="1"/>
</dbReference>
<dbReference type="InterPro" id="IPR006542">
    <property type="entry name" value="DUF1093"/>
</dbReference>
<keyword evidence="1" id="KW-0472">Membrane</keyword>
<feature type="transmembrane region" description="Helical" evidence="1">
    <location>
        <begin position="12"/>
        <end position="35"/>
    </location>
</feature>
<dbReference type="EMBL" id="DF968073">
    <property type="protein sequence ID" value="GAP03448.1"/>
    <property type="molecule type" value="Genomic_DNA"/>
</dbReference>
<dbReference type="AlphaFoldDB" id="A0A3F3H5B3"/>
<sequence length="139" mass="15650">MENKGENMKKISLIITGLLAVALFIGFGIQVAQYYDNTYAATRSYTKVPLEVPKREKTKDYNGKIVTGSYSYQYHFKFVNGDGEERSISFELSGDNVEPFKPGEFLEADISKTRVVKGPSSIEKDKIPKTVVKVIEKIQ</sequence>
<organism evidence="2 3">
    <name type="scientific">Fructobacillus pseudoficulneus</name>
    <dbReference type="NCBI Taxonomy" id="220714"/>
    <lineage>
        <taxon>Bacteria</taxon>
        <taxon>Bacillati</taxon>
        <taxon>Bacillota</taxon>
        <taxon>Bacilli</taxon>
        <taxon>Lactobacillales</taxon>
        <taxon>Lactobacillaceae</taxon>
        <taxon>Fructobacillus</taxon>
    </lineage>
</organism>
<accession>A0A3F3H5B3</accession>
<evidence type="ECO:0000313" key="2">
    <source>
        <dbReference type="EMBL" id="GAP03448.1"/>
    </source>
</evidence>
<evidence type="ECO:0000256" key="1">
    <source>
        <dbReference type="SAM" id="Phobius"/>
    </source>
</evidence>
<dbReference type="SUPFAM" id="SSF159121">
    <property type="entry name" value="BC4932-like"/>
    <property type="match status" value="1"/>
</dbReference>
<dbReference type="STRING" id="220714.SAMN05660469_0051"/>
<protein>
    <recommendedName>
        <fullName evidence="4">DUF1093 domain-containing protein</fullName>
    </recommendedName>
</protein>
<reference evidence="2 3" key="1">
    <citation type="journal article" date="2015" name="BMC Genomics">
        <title>Comparative genomics of Fructobacillus spp. and Leuconostoc spp. reveals niche-specific evolution of Fructobacillus spp.</title>
        <authorList>
            <person name="Endo A."/>
            <person name="Tanizawa Y."/>
            <person name="Tanaka N."/>
            <person name="Maeno S."/>
            <person name="Kumar H."/>
            <person name="Shiwa Y."/>
            <person name="Okada S."/>
            <person name="Yoshikawa H."/>
            <person name="Dicks L."/>
            <person name="Nakagawa J."/>
            <person name="Arita M."/>
        </authorList>
    </citation>
    <scope>NUCLEOTIDE SEQUENCE [LARGE SCALE GENOMIC DNA]</scope>
    <source>
        <strain evidence="2 3">DSM 15468</strain>
    </source>
</reference>
<keyword evidence="1" id="KW-1133">Transmembrane helix</keyword>